<keyword evidence="2" id="KW-0862">Zinc</keyword>
<organism evidence="5 6">
    <name type="scientific">Gossypium davidsonii</name>
    <name type="common">Davidson's cotton</name>
    <name type="synonym">Gossypium klotzschianum subsp. davidsonii</name>
    <dbReference type="NCBI Taxonomy" id="34287"/>
    <lineage>
        <taxon>Eukaryota</taxon>
        <taxon>Viridiplantae</taxon>
        <taxon>Streptophyta</taxon>
        <taxon>Embryophyta</taxon>
        <taxon>Tracheophyta</taxon>
        <taxon>Spermatophyta</taxon>
        <taxon>Magnoliopsida</taxon>
        <taxon>eudicotyledons</taxon>
        <taxon>Gunneridae</taxon>
        <taxon>Pentapetalae</taxon>
        <taxon>rosids</taxon>
        <taxon>malvids</taxon>
        <taxon>Malvales</taxon>
        <taxon>Malvaceae</taxon>
        <taxon>Malvoideae</taxon>
        <taxon>Gossypium</taxon>
    </lineage>
</organism>
<name>A0A7J8SNW3_GOSDV</name>
<reference evidence="5 6" key="1">
    <citation type="journal article" date="2019" name="Genome Biol. Evol.">
        <title>Insights into the evolution of the New World diploid cottons (Gossypium, subgenus Houzingenia) based on genome sequencing.</title>
        <authorList>
            <person name="Grover C.E."/>
            <person name="Arick M.A. 2nd"/>
            <person name="Thrash A."/>
            <person name="Conover J.L."/>
            <person name="Sanders W.S."/>
            <person name="Peterson D.G."/>
            <person name="Frelichowski J.E."/>
            <person name="Scheffler J.A."/>
            <person name="Scheffler B.E."/>
            <person name="Wendel J.F."/>
        </authorList>
    </citation>
    <scope>NUCLEOTIDE SEQUENCE [LARGE SCALE GENOMIC DNA]</scope>
    <source>
        <strain evidence="5">27</strain>
        <tissue evidence="5">Leaf</tissue>
    </source>
</reference>
<dbReference type="InterPro" id="IPR046349">
    <property type="entry name" value="C1-like_sf"/>
</dbReference>
<feature type="domain" description="Phorbol-ester/DAG-type" evidence="4">
    <location>
        <begin position="38"/>
        <end position="89"/>
    </location>
</feature>
<evidence type="ECO:0000256" key="3">
    <source>
        <dbReference type="SAM" id="MobiDB-lite"/>
    </source>
</evidence>
<dbReference type="PROSITE" id="PS50081">
    <property type="entry name" value="ZF_DAG_PE_2"/>
    <property type="match status" value="1"/>
</dbReference>
<gene>
    <name evidence="5" type="ORF">Godav_004815</name>
</gene>
<evidence type="ECO:0000313" key="6">
    <source>
        <dbReference type="Proteomes" id="UP000593561"/>
    </source>
</evidence>
<evidence type="ECO:0000313" key="5">
    <source>
        <dbReference type="EMBL" id="MBA0627286.1"/>
    </source>
</evidence>
<dbReference type="Gene3D" id="3.30.60.20">
    <property type="match status" value="1"/>
</dbReference>
<feature type="compositionally biased region" description="Basic and acidic residues" evidence="3">
    <location>
        <begin position="1"/>
        <end position="27"/>
    </location>
</feature>
<accession>A0A7J8SNW3</accession>
<dbReference type="AlphaFoldDB" id="A0A7J8SNW3"/>
<dbReference type="Proteomes" id="UP000593561">
    <property type="component" value="Unassembled WGS sequence"/>
</dbReference>
<comment type="caution">
    <text evidence="5">The sequence shown here is derived from an EMBL/GenBank/DDBJ whole genome shotgun (WGS) entry which is preliminary data.</text>
</comment>
<dbReference type="EMBL" id="JABFAC010000010">
    <property type="protein sequence ID" value="MBA0627286.1"/>
    <property type="molecule type" value="Genomic_DNA"/>
</dbReference>
<proteinExistence type="predicted"/>
<evidence type="ECO:0000259" key="4">
    <source>
        <dbReference type="PROSITE" id="PS50081"/>
    </source>
</evidence>
<keyword evidence="6" id="KW-1185">Reference proteome</keyword>
<evidence type="ECO:0000256" key="1">
    <source>
        <dbReference type="ARBA" id="ARBA00022723"/>
    </source>
</evidence>
<feature type="non-terminal residue" evidence="5">
    <location>
        <position position="98"/>
    </location>
</feature>
<evidence type="ECO:0000256" key="2">
    <source>
        <dbReference type="ARBA" id="ARBA00022833"/>
    </source>
</evidence>
<feature type="non-terminal residue" evidence="5">
    <location>
        <position position="1"/>
    </location>
</feature>
<feature type="region of interest" description="Disordered" evidence="3">
    <location>
        <begin position="1"/>
        <end position="30"/>
    </location>
</feature>
<keyword evidence="1" id="KW-0479">Metal-binding</keyword>
<dbReference type="GO" id="GO:0046872">
    <property type="term" value="F:metal ion binding"/>
    <property type="evidence" value="ECO:0007669"/>
    <property type="project" value="UniProtKB-KW"/>
</dbReference>
<dbReference type="Pfam" id="PF00130">
    <property type="entry name" value="C1_1"/>
    <property type="match status" value="1"/>
</dbReference>
<protein>
    <recommendedName>
        <fullName evidence="4">Phorbol-ester/DAG-type domain-containing protein</fullName>
    </recommendedName>
</protein>
<dbReference type="InterPro" id="IPR002219">
    <property type="entry name" value="PKC_DAG/PE"/>
</dbReference>
<sequence>IENEKESVSKNKNESVSENENERHDKSVQQIHHPFHLQHPLVLVAEQSNEGVKAYCDGCGELLSTPCFTCIHCNYHLHKQCVERYPFKFLITLSISST</sequence>
<dbReference type="SUPFAM" id="SSF57889">
    <property type="entry name" value="Cysteine-rich domain"/>
    <property type="match status" value="1"/>
</dbReference>